<sequence length="41" mass="4997">MQKSEPEDVKVPEMAENMEHTLRRLIREKNKERDRKAGLFR</sequence>
<gene>
    <name evidence="1" type="ORF">OEZ71_20095</name>
</gene>
<dbReference type="EMBL" id="JAOWKZ010000008">
    <property type="protein sequence ID" value="MCV2874607.1"/>
    <property type="molecule type" value="Genomic_DNA"/>
</dbReference>
<evidence type="ECO:0000313" key="1">
    <source>
        <dbReference type="EMBL" id="MCV2874607.1"/>
    </source>
</evidence>
<accession>A0ABT2ZTW2</accession>
<reference evidence="1 2" key="1">
    <citation type="submission" date="2022-10" db="EMBL/GenBank/DDBJ databases">
        <title>Defluviimonas sp. nov., isolated from ocean surface sediments.</title>
        <authorList>
            <person name="He W."/>
            <person name="Wang L."/>
            <person name="Zhang D.-F."/>
        </authorList>
    </citation>
    <scope>NUCLEOTIDE SEQUENCE [LARGE SCALE GENOMIC DNA]</scope>
    <source>
        <strain evidence="1 2">WL0050</strain>
    </source>
</reference>
<dbReference type="RefSeq" id="WP_263741887.1">
    <property type="nucleotide sequence ID" value="NZ_JAOWKZ010000008.1"/>
</dbReference>
<protein>
    <submittedName>
        <fullName evidence="1">Uncharacterized protein</fullName>
    </submittedName>
</protein>
<organism evidence="1 2">
    <name type="scientific">Albidovulum litorale</name>
    <dbReference type="NCBI Taxonomy" id="2984134"/>
    <lineage>
        <taxon>Bacteria</taxon>
        <taxon>Pseudomonadati</taxon>
        <taxon>Pseudomonadota</taxon>
        <taxon>Alphaproteobacteria</taxon>
        <taxon>Rhodobacterales</taxon>
        <taxon>Paracoccaceae</taxon>
        <taxon>Albidovulum</taxon>
    </lineage>
</organism>
<keyword evidence="2" id="KW-1185">Reference proteome</keyword>
<dbReference type="Proteomes" id="UP001652564">
    <property type="component" value="Unassembled WGS sequence"/>
</dbReference>
<proteinExistence type="predicted"/>
<name>A0ABT2ZTW2_9RHOB</name>
<comment type="caution">
    <text evidence="1">The sequence shown here is derived from an EMBL/GenBank/DDBJ whole genome shotgun (WGS) entry which is preliminary data.</text>
</comment>
<evidence type="ECO:0000313" key="2">
    <source>
        <dbReference type="Proteomes" id="UP001652564"/>
    </source>
</evidence>